<dbReference type="Proteomes" id="UP000266745">
    <property type="component" value="Chromosome"/>
</dbReference>
<dbReference type="InterPro" id="IPR039894">
    <property type="entry name" value="Pus10-like"/>
</dbReference>
<sequence>MVTQDKFTPVVSLSKKILSEHDLCDHCLGRLFAKRLGLASNKLLGQKIRKKIKSKNKKCYVCKNVFDTLYFYLDKMKEASSVYDFKTFLIGAKLKPSVLDRDDHLRSQFKLKGIDGIKTSITRELAKQFSRKTKRNHNVADPDLTITVDFKTESCEAHSKSLYVAGRYVKPVRDIPQKQKPCQNCLGKGCVTCQRHGMTEFDSVEGMISRYFFDKFGATQAKITWIGGEDTTSAVLGKGRPFFAKLLNPKKRRPKIPDKIQSDKITILGLKQISKIPQGPIPFVSKVRLYITTENPIIPENLVKLDELSNNTVAIYEKSGKRSEKNIHSIKYGVESQNSFYLFMKLDGGVPLKHFVAGEDIFPNVSDLISNKSKLERFDFDEVNIH</sequence>
<evidence type="ECO:0000313" key="7">
    <source>
        <dbReference type="Proteomes" id="UP000266745"/>
    </source>
</evidence>
<accession>A0A3G1B0C8</accession>
<evidence type="ECO:0000256" key="1">
    <source>
        <dbReference type="ARBA" id="ARBA00012787"/>
    </source>
</evidence>
<feature type="domain" description="Pus10-like C-terminal" evidence="4">
    <location>
        <begin position="163"/>
        <end position="383"/>
    </location>
</feature>
<dbReference type="EMBL" id="CP011097">
    <property type="protein sequence ID" value="AJZ75580.1"/>
    <property type="molecule type" value="Genomic_DNA"/>
</dbReference>
<dbReference type="PANTHER" id="PTHR21568:SF0">
    <property type="entry name" value="TRNA PSEUDOURIDINE SYNTHASE PUS10"/>
    <property type="match status" value="1"/>
</dbReference>
<evidence type="ECO:0000256" key="2">
    <source>
        <dbReference type="ARBA" id="ARBA00022694"/>
    </source>
</evidence>
<evidence type="ECO:0000313" key="6">
    <source>
        <dbReference type="EMBL" id="AJZ75580.1"/>
    </source>
</evidence>
<keyword evidence="2" id="KW-0819">tRNA processing</keyword>
<organism evidence="6 7">
    <name type="scientific">Candidatus Nitrosotenuis cloacae</name>
    <dbReference type="NCBI Taxonomy" id="1603555"/>
    <lineage>
        <taxon>Archaea</taxon>
        <taxon>Nitrososphaerota</taxon>
        <taxon>Candidatus Nitrosotenuis</taxon>
    </lineage>
</organism>
<keyword evidence="3" id="KW-0413">Isomerase</keyword>
<feature type="domain" description="Pus10 THUMP" evidence="5">
    <location>
        <begin position="73"/>
        <end position="149"/>
    </location>
</feature>
<protein>
    <recommendedName>
        <fullName evidence="1">tRNA pseudouridine(55) synthase</fullName>
        <ecNumber evidence="1">5.4.99.25</ecNumber>
    </recommendedName>
</protein>
<dbReference type="EC" id="5.4.99.25" evidence="1"/>
<dbReference type="AlphaFoldDB" id="A0A3G1B0C8"/>
<gene>
    <name evidence="6" type="ORF">SU86_003425</name>
</gene>
<dbReference type="GO" id="GO:0160148">
    <property type="term" value="F:tRNA pseudouridine(55) synthase activity"/>
    <property type="evidence" value="ECO:0007669"/>
    <property type="project" value="UniProtKB-EC"/>
</dbReference>
<reference evidence="6 7" key="1">
    <citation type="journal article" date="2016" name="Sci. Rep.">
        <title>A novel ammonia-oxidizing archaeon from wastewater treatment plant: Its enrichment, physiological and genomic characteristics.</title>
        <authorList>
            <person name="Li Y."/>
            <person name="Ding K."/>
            <person name="Wen X."/>
            <person name="Zhang B."/>
            <person name="Shen B."/>
            <person name="Yang Y."/>
        </authorList>
    </citation>
    <scope>NUCLEOTIDE SEQUENCE [LARGE SCALE GENOMIC DNA]</scope>
    <source>
        <strain evidence="6 7">SAT1</strain>
    </source>
</reference>
<dbReference type="Gene3D" id="3.30.70.2510">
    <property type="match status" value="1"/>
</dbReference>
<keyword evidence="7" id="KW-1185">Reference proteome</keyword>
<dbReference type="PANTHER" id="PTHR21568">
    <property type="entry name" value="TRNA PSEUDOURIDINE SYNTHASE PUS10"/>
    <property type="match status" value="1"/>
</dbReference>
<dbReference type="STRING" id="1603555.SU86_003425"/>
<name>A0A3G1B0C8_9ARCH</name>
<dbReference type="InterPro" id="IPR055174">
    <property type="entry name" value="Pus10_THUMP_arc"/>
</dbReference>
<dbReference type="InterPro" id="IPR048741">
    <property type="entry name" value="Pus10-like_C"/>
</dbReference>
<dbReference type="GO" id="GO:0031119">
    <property type="term" value="P:tRNA pseudouridine synthesis"/>
    <property type="evidence" value="ECO:0007669"/>
    <property type="project" value="TreeGrafter"/>
</dbReference>
<evidence type="ECO:0000259" key="4">
    <source>
        <dbReference type="Pfam" id="PF21238"/>
    </source>
</evidence>
<evidence type="ECO:0000259" key="5">
    <source>
        <dbReference type="Pfam" id="PF22023"/>
    </source>
</evidence>
<proteinExistence type="predicted"/>
<dbReference type="Pfam" id="PF21238">
    <property type="entry name" value="Pus10_C"/>
    <property type="match status" value="1"/>
</dbReference>
<dbReference type="Pfam" id="PF22023">
    <property type="entry name" value="Pus10_THUMP_arc"/>
    <property type="match status" value="1"/>
</dbReference>
<evidence type="ECO:0000256" key="3">
    <source>
        <dbReference type="ARBA" id="ARBA00023235"/>
    </source>
</evidence>
<dbReference type="NCBIfam" id="TIGR01213">
    <property type="entry name" value="pseudo_Pus10arc"/>
    <property type="match status" value="1"/>
</dbReference>
<dbReference type="KEGG" id="tah:SU86_003425"/>